<accession>A0A5S5DLG3</accession>
<evidence type="ECO:0000313" key="14">
    <source>
        <dbReference type="EMBL" id="TYP96555.1"/>
    </source>
</evidence>
<dbReference type="InterPro" id="IPR011545">
    <property type="entry name" value="DEAD/DEAH_box_helicase_dom"/>
</dbReference>
<evidence type="ECO:0000313" key="15">
    <source>
        <dbReference type="Proteomes" id="UP000325105"/>
    </source>
</evidence>
<comment type="similarity">
    <text evidence="7">Belongs to the DEAD box helicase family.</text>
</comment>
<dbReference type="SUPFAM" id="SSF52540">
    <property type="entry name" value="P-loop containing nucleoside triphosphate hydrolases"/>
    <property type="match status" value="1"/>
</dbReference>
<dbReference type="OrthoDB" id="9762011at2"/>
<keyword evidence="3" id="KW-0547">Nucleotide-binding</keyword>
<dbReference type="Proteomes" id="UP000325105">
    <property type="component" value="Unassembled WGS sequence"/>
</dbReference>
<name>A0A5S5DLG3_9SPHI</name>
<comment type="caution">
    <text evidence="14">The sequence shown here is derived from an EMBL/GenBank/DDBJ whole genome shotgun (WGS) entry which is preliminary data.</text>
</comment>
<evidence type="ECO:0000259" key="12">
    <source>
        <dbReference type="PROSITE" id="PS51194"/>
    </source>
</evidence>
<dbReference type="GO" id="GO:0009266">
    <property type="term" value="P:response to temperature stimulus"/>
    <property type="evidence" value="ECO:0007669"/>
    <property type="project" value="UniProtKB-ARBA"/>
</dbReference>
<feature type="domain" description="Helicase ATP-binding" evidence="11">
    <location>
        <begin position="32"/>
        <end position="206"/>
    </location>
</feature>
<feature type="domain" description="Helicase C-terminal" evidence="12">
    <location>
        <begin position="217"/>
        <end position="377"/>
    </location>
</feature>
<dbReference type="GO" id="GO:0003724">
    <property type="term" value="F:RNA helicase activity"/>
    <property type="evidence" value="ECO:0007669"/>
    <property type="project" value="UniProtKB-EC"/>
</dbReference>
<feature type="short sequence motif" description="Q motif" evidence="10">
    <location>
        <begin position="1"/>
        <end position="29"/>
    </location>
</feature>
<evidence type="ECO:0000256" key="9">
    <source>
        <dbReference type="ARBA" id="ARBA00074363"/>
    </source>
</evidence>
<dbReference type="CDD" id="cd18787">
    <property type="entry name" value="SF2_C_DEAD"/>
    <property type="match status" value="1"/>
</dbReference>
<evidence type="ECO:0000256" key="1">
    <source>
        <dbReference type="ARBA" id="ARBA00012552"/>
    </source>
</evidence>
<dbReference type="PROSITE" id="PS51195">
    <property type="entry name" value="Q_MOTIF"/>
    <property type="match status" value="1"/>
</dbReference>
<evidence type="ECO:0000256" key="5">
    <source>
        <dbReference type="ARBA" id="ARBA00022806"/>
    </source>
</evidence>
<dbReference type="PROSITE" id="PS51194">
    <property type="entry name" value="HELICASE_CTER"/>
    <property type="match status" value="1"/>
</dbReference>
<keyword evidence="2" id="KW-0963">Cytoplasm</keyword>
<evidence type="ECO:0000256" key="4">
    <source>
        <dbReference type="ARBA" id="ARBA00022801"/>
    </source>
</evidence>
<evidence type="ECO:0000256" key="7">
    <source>
        <dbReference type="ARBA" id="ARBA00038437"/>
    </source>
</evidence>
<dbReference type="PROSITE" id="PS51192">
    <property type="entry name" value="HELICASE_ATP_BIND_1"/>
    <property type="match status" value="1"/>
</dbReference>
<feature type="domain" description="DEAD-box RNA helicase Q" evidence="13">
    <location>
        <begin position="1"/>
        <end position="29"/>
    </location>
</feature>
<keyword evidence="4" id="KW-0378">Hydrolase</keyword>
<dbReference type="InterPro" id="IPR001650">
    <property type="entry name" value="Helicase_C-like"/>
</dbReference>
<dbReference type="InterPro" id="IPR014001">
    <property type="entry name" value="Helicase_ATP-bd"/>
</dbReference>
<organism evidence="14 15">
    <name type="scientific">Sphingobacterium allocomposti</name>
    <dbReference type="NCBI Taxonomy" id="415956"/>
    <lineage>
        <taxon>Bacteria</taxon>
        <taxon>Pseudomonadati</taxon>
        <taxon>Bacteroidota</taxon>
        <taxon>Sphingobacteriia</taxon>
        <taxon>Sphingobacteriales</taxon>
        <taxon>Sphingobacteriaceae</taxon>
        <taxon>Sphingobacterium</taxon>
    </lineage>
</organism>
<proteinExistence type="inferred from homology"/>
<reference evidence="14 15" key="1">
    <citation type="submission" date="2019-07" db="EMBL/GenBank/DDBJ databases">
        <title>Genomic Encyclopedia of Archaeal and Bacterial Type Strains, Phase II (KMG-II): from individual species to whole genera.</title>
        <authorList>
            <person name="Goeker M."/>
        </authorList>
    </citation>
    <scope>NUCLEOTIDE SEQUENCE [LARGE SCALE GENOMIC DNA]</scope>
    <source>
        <strain evidence="14 15">DSM 18850</strain>
    </source>
</reference>
<dbReference type="EMBL" id="VNHX01000005">
    <property type="protein sequence ID" value="TYP96555.1"/>
    <property type="molecule type" value="Genomic_DNA"/>
</dbReference>
<evidence type="ECO:0000259" key="11">
    <source>
        <dbReference type="PROSITE" id="PS51192"/>
    </source>
</evidence>
<dbReference type="Gene3D" id="3.40.50.300">
    <property type="entry name" value="P-loop containing nucleotide triphosphate hydrolases"/>
    <property type="match status" value="2"/>
</dbReference>
<evidence type="ECO:0000256" key="3">
    <source>
        <dbReference type="ARBA" id="ARBA00022741"/>
    </source>
</evidence>
<dbReference type="GO" id="GO:0005524">
    <property type="term" value="F:ATP binding"/>
    <property type="evidence" value="ECO:0007669"/>
    <property type="project" value="UniProtKB-KW"/>
</dbReference>
<dbReference type="AlphaFoldDB" id="A0A5S5DLG3"/>
<dbReference type="Pfam" id="PF00270">
    <property type="entry name" value="DEAD"/>
    <property type="match status" value="1"/>
</dbReference>
<dbReference type="EC" id="3.6.4.13" evidence="1"/>
<dbReference type="Pfam" id="PF00271">
    <property type="entry name" value="Helicase_C"/>
    <property type="match status" value="1"/>
</dbReference>
<dbReference type="GO" id="GO:0016787">
    <property type="term" value="F:hydrolase activity"/>
    <property type="evidence" value="ECO:0007669"/>
    <property type="project" value="UniProtKB-KW"/>
</dbReference>
<dbReference type="SMART" id="SM00490">
    <property type="entry name" value="HELICc"/>
    <property type="match status" value="1"/>
</dbReference>
<dbReference type="InterPro" id="IPR014014">
    <property type="entry name" value="RNA_helicase_DEAD_Q_motif"/>
</dbReference>
<evidence type="ECO:0000256" key="8">
    <source>
        <dbReference type="ARBA" id="ARBA00047984"/>
    </source>
</evidence>
<gene>
    <name evidence="14" type="ORF">BC792_10546</name>
</gene>
<dbReference type="InterPro" id="IPR027417">
    <property type="entry name" value="P-loop_NTPase"/>
</dbReference>
<dbReference type="GO" id="GO:0042255">
    <property type="term" value="P:ribosome assembly"/>
    <property type="evidence" value="ECO:0007669"/>
    <property type="project" value="UniProtKB-ARBA"/>
</dbReference>
<keyword evidence="5 14" id="KW-0347">Helicase</keyword>
<dbReference type="InterPro" id="IPR044742">
    <property type="entry name" value="DEAD/DEAH_RhlB"/>
</dbReference>
<dbReference type="RefSeq" id="WP_148907952.1">
    <property type="nucleotide sequence ID" value="NZ_VNHX01000005.1"/>
</dbReference>
<evidence type="ECO:0000256" key="2">
    <source>
        <dbReference type="ARBA" id="ARBA00022490"/>
    </source>
</evidence>
<dbReference type="FunFam" id="3.40.50.300:FF:000108">
    <property type="entry name" value="ATP-dependent RNA helicase RhlE"/>
    <property type="match status" value="1"/>
</dbReference>
<evidence type="ECO:0000256" key="10">
    <source>
        <dbReference type="PROSITE-ProRule" id="PRU00552"/>
    </source>
</evidence>
<evidence type="ECO:0000256" key="6">
    <source>
        <dbReference type="ARBA" id="ARBA00022840"/>
    </source>
</evidence>
<keyword evidence="6" id="KW-0067">ATP-binding</keyword>
<sequence length="378" mass="41356">MKFNTLGLSDPILKAITELGYITATPIQEQSMPVVLRGDDLIGCAQTGTGKTAAFGIPILQLLSVQQRRGEKCPQALILAPTRELAIQIGKSLEEYSRYLQVKCAVIFGGVSQHSQTQLLKGGVDIVVATPGRLLDLINQKLLSLAQVKTLVLDEADTMLDMGFIHDIKRVLQHVPKQRQTLFFSATMPASIRKFADTLLTNPVEINVSPVSSTATTVNQSVYFVEKKEKMALLCTLIDAHRIEQSLVFTRTKHGADRLAKQLLKKGIKTAAIHGNKSQNARQKALADFKKGSVTLLIATDIAARGIDISDLPFVFNFDLPDDSETYVHRIGRTGRAGKDGVAISFCSEDEKSNLKGIQKLIGFQLEIGSIIVNKLIH</sequence>
<dbReference type="GO" id="GO:0003676">
    <property type="term" value="F:nucleic acid binding"/>
    <property type="evidence" value="ECO:0007669"/>
    <property type="project" value="InterPro"/>
</dbReference>
<comment type="catalytic activity">
    <reaction evidence="8">
        <text>ATP + H2O = ADP + phosphate + H(+)</text>
        <dbReference type="Rhea" id="RHEA:13065"/>
        <dbReference type="ChEBI" id="CHEBI:15377"/>
        <dbReference type="ChEBI" id="CHEBI:15378"/>
        <dbReference type="ChEBI" id="CHEBI:30616"/>
        <dbReference type="ChEBI" id="CHEBI:43474"/>
        <dbReference type="ChEBI" id="CHEBI:456216"/>
        <dbReference type="EC" id="3.6.4.13"/>
    </reaction>
</comment>
<keyword evidence="15" id="KW-1185">Reference proteome</keyword>
<dbReference type="PANTHER" id="PTHR47959:SF13">
    <property type="entry name" value="ATP-DEPENDENT RNA HELICASE RHLE"/>
    <property type="match status" value="1"/>
</dbReference>
<dbReference type="PANTHER" id="PTHR47959">
    <property type="entry name" value="ATP-DEPENDENT RNA HELICASE RHLE-RELATED"/>
    <property type="match status" value="1"/>
</dbReference>
<dbReference type="CDD" id="cd00268">
    <property type="entry name" value="DEADc"/>
    <property type="match status" value="1"/>
</dbReference>
<dbReference type="InterPro" id="IPR050079">
    <property type="entry name" value="DEAD_box_RNA_helicase"/>
</dbReference>
<protein>
    <recommendedName>
        <fullName evidence="9">DEAD-box ATP-dependent RNA helicase RhpA</fullName>
        <ecNumber evidence="1">3.6.4.13</ecNumber>
    </recommendedName>
</protein>
<dbReference type="SMART" id="SM00487">
    <property type="entry name" value="DEXDc"/>
    <property type="match status" value="1"/>
</dbReference>
<dbReference type="GO" id="GO:0005829">
    <property type="term" value="C:cytosol"/>
    <property type="evidence" value="ECO:0007669"/>
    <property type="project" value="TreeGrafter"/>
</dbReference>
<evidence type="ECO:0000259" key="13">
    <source>
        <dbReference type="PROSITE" id="PS51195"/>
    </source>
</evidence>